<sequence length="155" mass="17308">MPPFRYRPNGWGSHANLAWQCPQPSPLIAHARLCPSFAGRMRTNCSQCEKTLTLQTSVKILYGFVVLLVVAVVRPVPLGILCPEALPSLRWAWRSSDSRNPEVWVPCQHEELSILQPNHNASFVGGRRECPEQERRLAKMGSCPSALNDHALVSI</sequence>
<reference evidence="1 2" key="1">
    <citation type="journal article" date="2022" name="Gigascience">
        <title>A chromosome-level genome assembly and annotation of the desert horned lizard, Phrynosoma platyrhinos, provides insight into chromosomal rearrangements among reptiles.</title>
        <authorList>
            <person name="Koochekian N."/>
            <person name="Ascanio A."/>
            <person name="Farleigh K."/>
            <person name="Card D.C."/>
            <person name="Schield D.R."/>
            <person name="Castoe T.A."/>
            <person name="Jezkova T."/>
        </authorList>
    </citation>
    <scope>NUCLEOTIDE SEQUENCE [LARGE SCALE GENOMIC DNA]</scope>
    <source>
        <strain evidence="1">NK-2021</strain>
    </source>
</reference>
<protein>
    <submittedName>
        <fullName evidence="1">Uncharacterized protein</fullName>
    </submittedName>
</protein>
<organism evidence="1 2">
    <name type="scientific">Phrynosoma platyrhinos</name>
    <name type="common">Desert horned lizard</name>
    <dbReference type="NCBI Taxonomy" id="52577"/>
    <lineage>
        <taxon>Eukaryota</taxon>
        <taxon>Metazoa</taxon>
        <taxon>Chordata</taxon>
        <taxon>Craniata</taxon>
        <taxon>Vertebrata</taxon>
        <taxon>Euteleostomi</taxon>
        <taxon>Lepidosauria</taxon>
        <taxon>Squamata</taxon>
        <taxon>Bifurcata</taxon>
        <taxon>Unidentata</taxon>
        <taxon>Episquamata</taxon>
        <taxon>Toxicofera</taxon>
        <taxon>Iguania</taxon>
        <taxon>Phrynosomatidae</taxon>
        <taxon>Phrynosomatinae</taxon>
        <taxon>Phrynosoma</taxon>
    </lineage>
</organism>
<name>A0ABQ7T039_PHRPL</name>
<accession>A0ABQ7T039</accession>
<dbReference type="InterPro" id="IPR052376">
    <property type="entry name" value="Oxidative_Scav/Glycosyltrans"/>
</dbReference>
<dbReference type="Proteomes" id="UP000826234">
    <property type="component" value="Unassembled WGS sequence"/>
</dbReference>
<proteinExistence type="predicted"/>
<keyword evidence="2" id="KW-1185">Reference proteome</keyword>
<dbReference type="EMBL" id="JAIPUX010003289">
    <property type="protein sequence ID" value="KAH0622950.1"/>
    <property type="molecule type" value="Genomic_DNA"/>
</dbReference>
<dbReference type="PANTHER" id="PTHR39082:SF1">
    <property type="entry name" value="SCAVENGER RECEPTOR CLASS A MEMBER 3"/>
    <property type="match status" value="1"/>
</dbReference>
<gene>
    <name evidence="1" type="ORF">JD844_025894</name>
</gene>
<evidence type="ECO:0000313" key="1">
    <source>
        <dbReference type="EMBL" id="KAH0622950.1"/>
    </source>
</evidence>
<comment type="caution">
    <text evidence="1">The sequence shown here is derived from an EMBL/GenBank/DDBJ whole genome shotgun (WGS) entry which is preliminary data.</text>
</comment>
<evidence type="ECO:0000313" key="2">
    <source>
        <dbReference type="Proteomes" id="UP000826234"/>
    </source>
</evidence>
<dbReference type="PANTHER" id="PTHR39082">
    <property type="entry name" value="PHOSPHOLIPASE C-BETA-2-RELATED"/>
    <property type="match status" value="1"/>
</dbReference>